<evidence type="ECO:0000313" key="3">
    <source>
        <dbReference type="EMBL" id="KAA2263693.1"/>
    </source>
</evidence>
<organism evidence="3 4">
    <name type="scientific">Solihabitans fulvus</name>
    <dbReference type="NCBI Taxonomy" id="1892852"/>
    <lineage>
        <taxon>Bacteria</taxon>
        <taxon>Bacillati</taxon>
        <taxon>Actinomycetota</taxon>
        <taxon>Actinomycetes</taxon>
        <taxon>Pseudonocardiales</taxon>
        <taxon>Pseudonocardiaceae</taxon>
        <taxon>Solihabitans</taxon>
    </lineage>
</organism>
<dbReference type="RefSeq" id="WP_149849105.1">
    <property type="nucleotide sequence ID" value="NZ_VUOB01000015.1"/>
</dbReference>
<protein>
    <submittedName>
        <fullName evidence="3">Uncharacterized protein</fullName>
    </submittedName>
</protein>
<reference evidence="3 4" key="2">
    <citation type="submission" date="2019-09" db="EMBL/GenBank/DDBJ databases">
        <authorList>
            <person name="Jin C."/>
        </authorList>
    </citation>
    <scope>NUCLEOTIDE SEQUENCE [LARGE SCALE GENOMIC DNA]</scope>
    <source>
        <strain evidence="3 4">AN110305</strain>
    </source>
</reference>
<name>A0A5B2XJW7_9PSEU</name>
<feature type="transmembrane region" description="Helical" evidence="2">
    <location>
        <begin position="20"/>
        <end position="42"/>
    </location>
</feature>
<dbReference type="Proteomes" id="UP000323454">
    <property type="component" value="Unassembled WGS sequence"/>
</dbReference>
<evidence type="ECO:0000313" key="4">
    <source>
        <dbReference type="Proteomes" id="UP000323454"/>
    </source>
</evidence>
<keyword evidence="2" id="KW-0812">Transmembrane</keyword>
<feature type="region of interest" description="Disordered" evidence="1">
    <location>
        <begin position="146"/>
        <end position="176"/>
    </location>
</feature>
<gene>
    <name evidence="3" type="ORF">F0L68_09380</name>
</gene>
<dbReference type="AlphaFoldDB" id="A0A5B2XJW7"/>
<sequence length="176" mass="18240">MVVVVVVGLVGLVLGRVGVVVVVVVCGGAVSPVVVVAAVVVVDDGRGFVLDEVDDTDDVAEELVAVTEPVVVCVGAAGTVDTTDVVSSTSRSIGSAWSGELSAPMPIQNKAATTAPTIAPSASRPCPFMWTRTRILYRVPPYGSSRTATPGTGITARQPFPHRMSDLARRRSRATR</sequence>
<accession>A0A5B2XJW7</accession>
<keyword evidence="2" id="KW-1133">Transmembrane helix</keyword>
<keyword evidence="4" id="KW-1185">Reference proteome</keyword>
<keyword evidence="2" id="KW-0472">Membrane</keyword>
<evidence type="ECO:0000256" key="1">
    <source>
        <dbReference type="SAM" id="MobiDB-lite"/>
    </source>
</evidence>
<comment type="caution">
    <text evidence="3">The sequence shown here is derived from an EMBL/GenBank/DDBJ whole genome shotgun (WGS) entry which is preliminary data.</text>
</comment>
<reference evidence="3 4" key="1">
    <citation type="submission" date="2019-09" db="EMBL/GenBank/DDBJ databases">
        <title>Goodfellowia gen. nov., a new genus of the Pseudonocardineae related to Actinoalloteichus, containing Goodfellowia coeruleoviolacea gen. nov., comb. nov. gen. nov., comb. nov.</title>
        <authorList>
            <person name="Labeda D."/>
        </authorList>
    </citation>
    <scope>NUCLEOTIDE SEQUENCE [LARGE SCALE GENOMIC DNA]</scope>
    <source>
        <strain evidence="3 4">AN110305</strain>
    </source>
</reference>
<proteinExistence type="predicted"/>
<dbReference type="EMBL" id="VUOB01000015">
    <property type="protein sequence ID" value="KAA2263693.1"/>
    <property type="molecule type" value="Genomic_DNA"/>
</dbReference>
<evidence type="ECO:0000256" key="2">
    <source>
        <dbReference type="SAM" id="Phobius"/>
    </source>
</evidence>